<reference evidence="2" key="1">
    <citation type="submission" date="2020-11" db="EMBL/GenBank/DDBJ databases">
        <title>Isolation and identification of active actinomycetes.</title>
        <authorList>
            <person name="Yu B."/>
        </authorList>
    </citation>
    <scope>NUCLEOTIDE SEQUENCE</scope>
    <source>
        <strain evidence="2">NEAU-YB345</strain>
    </source>
</reference>
<dbReference type="InterPro" id="IPR009003">
    <property type="entry name" value="Peptidase_S1_PA"/>
</dbReference>
<sequence length="254" mass="25646">MPHPKASVPASLAGSQATPNGHASEFEGLPAVGAVFSAGDTSLSHHFCTASVVDSPGGDVIVLAAHCLSDPANGSPTPGPIAFVPGYHDGLQPFGVWYSSALLIDPHWAANSDPDTDVAFAVVHKNGDPSARIEDEVGAEKIAFNQPMPATVGVVGYPAETDKPVSCLNTTKIFSATQAEFDCTGFPDGTSGGPLLRGIDPVSGLGTVLGVIGGYQEGGDTDDVSYAAYFGTPVKALYQAAAAAGVTPASPSHS</sequence>
<evidence type="ECO:0000313" key="3">
    <source>
        <dbReference type="Proteomes" id="UP000657385"/>
    </source>
</evidence>
<comment type="caution">
    <text evidence="2">The sequence shown here is derived from an EMBL/GenBank/DDBJ whole genome shotgun (WGS) entry which is preliminary data.</text>
</comment>
<name>A0A931B6C6_9ACTN</name>
<keyword evidence="3" id="KW-1185">Reference proteome</keyword>
<dbReference type="SUPFAM" id="SSF50494">
    <property type="entry name" value="Trypsin-like serine proteases"/>
    <property type="match status" value="1"/>
</dbReference>
<feature type="region of interest" description="Disordered" evidence="1">
    <location>
        <begin position="1"/>
        <end position="24"/>
    </location>
</feature>
<organism evidence="2 3">
    <name type="scientific">Streptacidiphilus fuscans</name>
    <dbReference type="NCBI Taxonomy" id="2789292"/>
    <lineage>
        <taxon>Bacteria</taxon>
        <taxon>Bacillati</taxon>
        <taxon>Actinomycetota</taxon>
        <taxon>Actinomycetes</taxon>
        <taxon>Kitasatosporales</taxon>
        <taxon>Streptomycetaceae</taxon>
        <taxon>Streptacidiphilus</taxon>
    </lineage>
</organism>
<evidence type="ECO:0000313" key="2">
    <source>
        <dbReference type="EMBL" id="MBF9070267.1"/>
    </source>
</evidence>
<dbReference type="AlphaFoldDB" id="A0A931B6C6"/>
<accession>A0A931B6C6</accession>
<evidence type="ECO:0000256" key="1">
    <source>
        <dbReference type="SAM" id="MobiDB-lite"/>
    </source>
</evidence>
<dbReference type="InterPro" id="IPR043504">
    <property type="entry name" value="Peptidase_S1_PA_chymotrypsin"/>
</dbReference>
<gene>
    <name evidence="2" type="ORF">I2501_19760</name>
</gene>
<dbReference type="Gene3D" id="2.40.10.10">
    <property type="entry name" value="Trypsin-like serine proteases"/>
    <property type="match status" value="2"/>
</dbReference>
<dbReference type="RefSeq" id="WP_196195454.1">
    <property type="nucleotide sequence ID" value="NZ_JADPRT010000008.1"/>
</dbReference>
<dbReference type="Proteomes" id="UP000657385">
    <property type="component" value="Unassembled WGS sequence"/>
</dbReference>
<proteinExistence type="predicted"/>
<evidence type="ECO:0008006" key="4">
    <source>
        <dbReference type="Google" id="ProtNLM"/>
    </source>
</evidence>
<protein>
    <recommendedName>
        <fullName evidence="4">Serine protease</fullName>
    </recommendedName>
</protein>
<dbReference type="EMBL" id="JADPRT010000008">
    <property type="protein sequence ID" value="MBF9070267.1"/>
    <property type="molecule type" value="Genomic_DNA"/>
</dbReference>